<organism evidence="3 4">
    <name type="scientific">Theileria orientalis</name>
    <dbReference type="NCBI Taxonomy" id="68886"/>
    <lineage>
        <taxon>Eukaryota</taxon>
        <taxon>Sar</taxon>
        <taxon>Alveolata</taxon>
        <taxon>Apicomplexa</taxon>
        <taxon>Aconoidasida</taxon>
        <taxon>Piroplasmida</taxon>
        <taxon>Theileriidae</taxon>
        <taxon>Theileria</taxon>
    </lineage>
</organism>
<feature type="region of interest" description="Disordered" evidence="1">
    <location>
        <begin position="1"/>
        <end position="33"/>
    </location>
</feature>
<sequence>MSSTPRSSPTKSGELRASTGSPCSTRSPKMVDNNKETSIPITAEFQNPPIHAATFIRIFGYLTVVFYLLTVFVCKKTRKLSSPLYVSFMSFHTRVSELYLVILDLYKRCPAVTGTIKKLRFEVPYFIKMFSLYVPKYERTIMYFANFNTLNNWVSLFVILTFVFLMELFVTIVDNLIVSCRSKNSQRYCVNMVHPSKFHDKTFTQEQVNKLLLSAEYNKLKNSRVGLGPEAWNWQLRRTLQNSEGPLKSQTANTSSYDSDGSY</sequence>
<accession>A0A976MC39</accession>
<dbReference type="AlphaFoldDB" id="A0A976MC39"/>
<feature type="compositionally biased region" description="Polar residues" evidence="1">
    <location>
        <begin position="1"/>
        <end position="11"/>
    </location>
</feature>
<evidence type="ECO:0000256" key="2">
    <source>
        <dbReference type="SAM" id="Phobius"/>
    </source>
</evidence>
<keyword evidence="2" id="KW-0472">Membrane</keyword>
<feature type="transmembrane region" description="Helical" evidence="2">
    <location>
        <begin position="153"/>
        <end position="178"/>
    </location>
</feature>
<gene>
    <name evidence="3" type="ORF">MACK_001251</name>
</gene>
<feature type="compositionally biased region" description="Polar residues" evidence="1">
    <location>
        <begin position="18"/>
        <end position="27"/>
    </location>
</feature>
<keyword evidence="2" id="KW-0812">Transmembrane</keyword>
<protein>
    <submittedName>
        <fullName evidence="3">Uncharacterized protein</fullName>
    </submittedName>
</protein>
<dbReference type="EMBL" id="CP056071">
    <property type="protein sequence ID" value="UKK01898.1"/>
    <property type="molecule type" value="Genomic_DNA"/>
</dbReference>
<feature type="region of interest" description="Disordered" evidence="1">
    <location>
        <begin position="244"/>
        <end position="263"/>
    </location>
</feature>
<feature type="transmembrane region" description="Helical" evidence="2">
    <location>
        <begin position="50"/>
        <end position="72"/>
    </location>
</feature>
<evidence type="ECO:0000313" key="4">
    <source>
        <dbReference type="Proteomes" id="UP000244811"/>
    </source>
</evidence>
<evidence type="ECO:0000256" key="1">
    <source>
        <dbReference type="SAM" id="MobiDB-lite"/>
    </source>
</evidence>
<name>A0A976MC39_THEOR</name>
<evidence type="ECO:0000313" key="3">
    <source>
        <dbReference type="EMBL" id="UKK01898.1"/>
    </source>
</evidence>
<keyword evidence="2" id="KW-1133">Transmembrane helix</keyword>
<reference evidence="3" key="1">
    <citation type="submission" date="2022-07" db="EMBL/GenBank/DDBJ databases">
        <title>Evaluation of T. orientalis genome assembly methods using nanopore sequencing and analysis of variation between genomes.</title>
        <authorList>
            <person name="Yam J."/>
            <person name="Micallef M.L."/>
            <person name="Liu M."/>
            <person name="Djordjevic S.P."/>
            <person name="Bogema D.R."/>
            <person name="Jenkins C."/>
        </authorList>
    </citation>
    <scope>NUCLEOTIDE SEQUENCE</scope>
    <source>
        <strain evidence="3">Goon Nure</strain>
    </source>
</reference>
<dbReference type="Proteomes" id="UP000244811">
    <property type="component" value="Chromosome 2"/>
</dbReference>
<proteinExistence type="predicted"/>